<evidence type="ECO:0000256" key="2">
    <source>
        <dbReference type="ARBA" id="ARBA00023242"/>
    </source>
</evidence>
<dbReference type="Proteomes" id="UP000235786">
    <property type="component" value="Unassembled WGS sequence"/>
</dbReference>
<organism evidence="4 5">
    <name type="scientific">Hyaloscypha variabilis (strain UAMH 11265 / GT02V1 / F)</name>
    <name type="common">Meliniomyces variabilis</name>
    <dbReference type="NCBI Taxonomy" id="1149755"/>
    <lineage>
        <taxon>Eukaryota</taxon>
        <taxon>Fungi</taxon>
        <taxon>Dikarya</taxon>
        <taxon>Ascomycota</taxon>
        <taxon>Pezizomycotina</taxon>
        <taxon>Leotiomycetes</taxon>
        <taxon>Helotiales</taxon>
        <taxon>Hyaloscyphaceae</taxon>
        <taxon>Hyaloscypha</taxon>
        <taxon>Hyaloscypha variabilis</taxon>
    </lineage>
</organism>
<dbReference type="OrthoDB" id="5986190at2759"/>
<dbReference type="PANTHER" id="PTHR37534:SF15">
    <property type="entry name" value="ZN(II)2CYS6 TRANSCRIPTION FACTOR (EUROFUNG)"/>
    <property type="match status" value="1"/>
</dbReference>
<dbReference type="GO" id="GO:0005634">
    <property type="term" value="C:nucleus"/>
    <property type="evidence" value="ECO:0007669"/>
    <property type="project" value="UniProtKB-SubCell"/>
</dbReference>
<protein>
    <recommendedName>
        <fullName evidence="3">Clr5 domain-containing protein</fullName>
    </recommendedName>
</protein>
<name>A0A2J6QUM0_HYAVF</name>
<dbReference type="InterPro" id="IPR025676">
    <property type="entry name" value="Clr5_dom"/>
</dbReference>
<dbReference type="GO" id="GO:0045944">
    <property type="term" value="P:positive regulation of transcription by RNA polymerase II"/>
    <property type="evidence" value="ECO:0007669"/>
    <property type="project" value="TreeGrafter"/>
</dbReference>
<feature type="domain" description="Clr5" evidence="3">
    <location>
        <begin position="24"/>
        <end position="75"/>
    </location>
</feature>
<dbReference type="PANTHER" id="PTHR37534">
    <property type="entry name" value="TRANSCRIPTIONAL ACTIVATOR PROTEIN UGA3"/>
    <property type="match status" value="1"/>
</dbReference>
<evidence type="ECO:0000313" key="5">
    <source>
        <dbReference type="Proteomes" id="UP000235786"/>
    </source>
</evidence>
<dbReference type="Pfam" id="PF14420">
    <property type="entry name" value="Clr5"/>
    <property type="match status" value="1"/>
</dbReference>
<gene>
    <name evidence="4" type="ORF">L207DRAFT_642050</name>
</gene>
<dbReference type="STRING" id="1149755.A0A2J6QUM0"/>
<accession>A0A2J6QUM0</accession>
<dbReference type="GO" id="GO:0000976">
    <property type="term" value="F:transcription cis-regulatory region binding"/>
    <property type="evidence" value="ECO:0007669"/>
    <property type="project" value="TreeGrafter"/>
</dbReference>
<keyword evidence="5" id="KW-1185">Reference proteome</keyword>
<evidence type="ECO:0000313" key="4">
    <source>
        <dbReference type="EMBL" id="PMD29955.1"/>
    </source>
</evidence>
<dbReference type="Pfam" id="PF11951">
    <property type="entry name" value="Fungal_trans_2"/>
    <property type="match status" value="1"/>
</dbReference>
<proteinExistence type="predicted"/>
<dbReference type="InterPro" id="IPR021858">
    <property type="entry name" value="Fun_TF"/>
</dbReference>
<keyword evidence="2" id="KW-0539">Nucleus</keyword>
<sequence>MESAFRLPASVPRGLREHALRYTADEWESVKPRVRQLYVQEQKTLQEVMHALEYEKNMIASEKQLKSRIAKWGFDVKNLRGDIMVQMARKRAKRKKIEGKDSVFRVNKKLVVERKINRYLKRNNVSEGELLSMPSPIDAPSPAFSVSTLCQDADIQDVTAHPGSNTAPAYSGHSELISLDRLDGRSITLSSPQSPHFSWSTLPGHIQDHPESPEVLLWHFRDQICPMLAMTDGKNNIWQTLVLPLVHVSETLYQAICAITTIHLSANGNHPLEGTLLMNRSIRRLRSELQNATISGATFATILMLAYWARWYRGSTAGRIHVHGAVAALRLLQSRDTEVALESLPVDQHALMNLLSDTCFYMKSLSLLVNSATARREYNFSPKVVLEEYFGQTMHPTPHPTDPWMYCAGSLFPLMNHAAYLCYMVRIGGSLSHSTFLNELVPLWFRLESWRPNTEFETSCRVQVTPIDAEYIVHTAEAYRYATILYLQQAIPDLPGLGIREVTREVFNHLSIVPSSSTITFVQIFPLFVAGCEASEVEDRQWVKERWTVMIARMRVRNVSKCWEIMQEVWRRRDLCRRLRSENTKLVAVSVEDYEKESMVVGELHWAGVVEEWGWEVSF</sequence>
<evidence type="ECO:0000259" key="3">
    <source>
        <dbReference type="Pfam" id="PF14420"/>
    </source>
</evidence>
<dbReference type="EMBL" id="KZ613970">
    <property type="protein sequence ID" value="PMD29955.1"/>
    <property type="molecule type" value="Genomic_DNA"/>
</dbReference>
<reference evidence="4 5" key="1">
    <citation type="submission" date="2016-04" db="EMBL/GenBank/DDBJ databases">
        <title>A degradative enzymes factory behind the ericoid mycorrhizal symbiosis.</title>
        <authorList>
            <consortium name="DOE Joint Genome Institute"/>
            <person name="Martino E."/>
            <person name="Morin E."/>
            <person name="Grelet G."/>
            <person name="Kuo A."/>
            <person name="Kohler A."/>
            <person name="Daghino S."/>
            <person name="Barry K."/>
            <person name="Choi C."/>
            <person name="Cichocki N."/>
            <person name="Clum A."/>
            <person name="Copeland A."/>
            <person name="Hainaut M."/>
            <person name="Haridas S."/>
            <person name="Labutti K."/>
            <person name="Lindquist E."/>
            <person name="Lipzen A."/>
            <person name="Khouja H.-R."/>
            <person name="Murat C."/>
            <person name="Ohm R."/>
            <person name="Olson A."/>
            <person name="Spatafora J."/>
            <person name="Veneault-Fourrey C."/>
            <person name="Henrissat B."/>
            <person name="Grigoriev I."/>
            <person name="Martin F."/>
            <person name="Perotto S."/>
        </authorList>
    </citation>
    <scope>NUCLEOTIDE SEQUENCE [LARGE SCALE GENOMIC DNA]</scope>
    <source>
        <strain evidence="4 5">F</strain>
    </source>
</reference>
<dbReference type="AlphaFoldDB" id="A0A2J6QUM0"/>
<evidence type="ECO:0000256" key="1">
    <source>
        <dbReference type="ARBA" id="ARBA00004123"/>
    </source>
</evidence>
<dbReference type="GO" id="GO:0003700">
    <property type="term" value="F:DNA-binding transcription factor activity"/>
    <property type="evidence" value="ECO:0007669"/>
    <property type="project" value="TreeGrafter"/>
</dbReference>
<comment type="subcellular location">
    <subcellularLocation>
        <location evidence="1">Nucleus</location>
    </subcellularLocation>
</comment>